<gene>
    <name evidence="3" type="ORF">ACFS7Z_20675</name>
</gene>
<feature type="domain" description="HTH-like" evidence="2">
    <location>
        <begin position="5"/>
        <end position="62"/>
    </location>
</feature>
<dbReference type="Proteomes" id="UP001597641">
    <property type="component" value="Unassembled WGS sequence"/>
</dbReference>
<evidence type="ECO:0000313" key="3">
    <source>
        <dbReference type="EMBL" id="MFD3002797.1"/>
    </source>
</evidence>
<keyword evidence="4" id="KW-1185">Reference proteome</keyword>
<dbReference type="EMBL" id="JBHUOX010000020">
    <property type="protein sequence ID" value="MFD3002797.1"/>
    <property type="molecule type" value="Genomic_DNA"/>
</dbReference>
<comment type="caution">
    <text evidence="3">The sequence shown here is derived from an EMBL/GenBank/DDBJ whole genome shotgun (WGS) entry which is preliminary data.</text>
</comment>
<dbReference type="InterPro" id="IPR025948">
    <property type="entry name" value="HTH-like_dom"/>
</dbReference>
<sequence length="126" mass="14661">MRERREQELVEQIKQAHEQSRCRYGSPKIAMELKEQGVCVSRPRVARLMQKHRIQSIVRKKYRVQTTDSSHTYTVVENFLNRDFFAERAGREVGVRFNLHQKHGRLVVPDGGTGPCRPERSGQGTE</sequence>
<name>A0ABW6C0Z8_9BACT</name>
<dbReference type="InterPro" id="IPR050900">
    <property type="entry name" value="Transposase_IS3/IS150/IS904"/>
</dbReference>
<accession>A0ABW6C0Z8</accession>
<proteinExistence type="predicted"/>
<dbReference type="Pfam" id="PF13276">
    <property type="entry name" value="HTH_21"/>
    <property type="match status" value="1"/>
</dbReference>
<organism evidence="3 4">
    <name type="scientific">Pontibacter toksunensis</name>
    <dbReference type="NCBI Taxonomy" id="1332631"/>
    <lineage>
        <taxon>Bacteria</taxon>
        <taxon>Pseudomonadati</taxon>
        <taxon>Bacteroidota</taxon>
        <taxon>Cytophagia</taxon>
        <taxon>Cytophagales</taxon>
        <taxon>Hymenobacteraceae</taxon>
        <taxon>Pontibacter</taxon>
    </lineage>
</organism>
<protein>
    <submittedName>
        <fullName evidence="3">IS3 family transposase</fullName>
    </submittedName>
</protein>
<reference evidence="4" key="1">
    <citation type="journal article" date="2019" name="Int. J. Syst. Evol. Microbiol.">
        <title>The Global Catalogue of Microorganisms (GCM) 10K type strain sequencing project: providing services to taxonomists for standard genome sequencing and annotation.</title>
        <authorList>
            <consortium name="The Broad Institute Genomics Platform"/>
            <consortium name="The Broad Institute Genome Sequencing Center for Infectious Disease"/>
            <person name="Wu L."/>
            <person name="Ma J."/>
        </authorList>
    </citation>
    <scope>NUCLEOTIDE SEQUENCE [LARGE SCALE GENOMIC DNA]</scope>
    <source>
        <strain evidence="4">KCTC 23984</strain>
    </source>
</reference>
<dbReference type="PANTHER" id="PTHR46889">
    <property type="entry name" value="TRANSPOSASE INSF FOR INSERTION SEQUENCE IS3B-RELATED"/>
    <property type="match status" value="1"/>
</dbReference>
<evidence type="ECO:0000256" key="1">
    <source>
        <dbReference type="SAM" id="MobiDB-lite"/>
    </source>
</evidence>
<feature type="region of interest" description="Disordered" evidence="1">
    <location>
        <begin position="106"/>
        <end position="126"/>
    </location>
</feature>
<dbReference type="PANTHER" id="PTHR46889:SF4">
    <property type="entry name" value="TRANSPOSASE INSO FOR INSERTION SEQUENCE ELEMENT IS911B-RELATED"/>
    <property type="match status" value="1"/>
</dbReference>
<evidence type="ECO:0000259" key="2">
    <source>
        <dbReference type="Pfam" id="PF13276"/>
    </source>
</evidence>
<evidence type="ECO:0000313" key="4">
    <source>
        <dbReference type="Proteomes" id="UP001597641"/>
    </source>
</evidence>